<evidence type="ECO:0000313" key="4">
    <source>
        <dbReference type="EMBL" id="QJR35757.1"/>
    </source>
</evidence>
<dbReference type="KEGG" id="ggr:HKW67_09645"/>
<dbReference type="Proteomes" id="UP000500938">
    <property type="component" value="Chromosome"/>
</dbReference>
<dbReference type="InterPro" id="IPR011659">
    <property type="entry name" value="WD40"/>
</dbReference>
<feature type="domain" description="Amidohydrolase-related" evidence="3">
    <location>
        <begin position="588"/>
        <end position="914"/>
    </location>
</feature>
<dbReference type="EMBL" id="CP053085">
    <property type="protein sequence ID" value="QJR35757.1"/>
    <property type="molecule type" value="Genomic_DNA"/>
</dbReference>
<feature type="domain" description="Beta-lactamase-related" evidence="2">
    <location>
        <begin position="948"/>
        <end position="1257"/>
    </location>
</feature>
<dbReference type="RefSeq" id="WP_171225187.1">
    <property type="nucleotide sequence ID" value="NZ_CP053085.1"/>
</dbReference>
<evidence type="ECO:0000313" key="5">
    <source>
        <dbReference type="Proteomes" id="UP000500938"/>
    </source>
</evidence>
<dbReference type="InterPro" id="IPR011042">
    <property type="entry name" value="6-blade_b-propeller_TolB-like"/>
</dbReference>
<dbReference type="Gene3D" id="2.120.10.30">
    <property type="entry name" value="TolB, C-terminal domain"/>
    <property type="match status" value="2"/>
</dbReference>
<dbReference type="SUPFAM" id="SSF51338">
    <property type="entry name" value="Composite domain of metallo-dependent hydrolases"/>
    <property type="match status" value="1"/>
</dbReference>
<dbReference type="SUPFAM" id="SSF51556">
    <property type="entry name" value="Metallo-dependent hydrolases"/>
    <property type="match status" value="1"/>
</dbReference>
<evidence type="ECO:0000256" key="1">
    <source>
        <dbReference type="SAM" id="SignalP"/>
    </source>
</evidence>
<keyword evidence="5" id="KW-1185">Reference proteome</keyword>
<dbReference type="Gene3D" id="2.30.40.10">
    <property type="entry name" value="Urease, subunit C, domain 1"/>
    <property type="match status" value="2"/>
</dbReference>
<name>A0A6M4IQJ6_9BACT</name>
<dbReference type="InterPro" id="IPR001466">
    <property type="entry name" value="Beta-lactam-related"/>
</dbReference>
<dbReference type="GO" id="GO:0016810">
    <property type="term" value="F:hydrolase activity, acting on carbon-nitrogen (but not peptide) bonds"/>
    <property type="evidence" value="ECO:0007669"/>
    <property type="project" value="InterPro"/>
</dbReference>
<dbReference type="InterPro" id="IPR006680">
    <property type="entry name" value="Amidohydro-rel"/>
</dbReference>
<dbReference type="Pfam" id="PF07676">
    <property type="entry name" value="PD40"/>
    <property type="match status" value="3"/>
</dbReference>
<dbReference type="SUPFAM" id="SSF56601">
    <property type="entry name" value="beta-lactamase/transpeptidase-like"/>
    <property type="match status" value="1"/>
</dbReference>
<feature type="signal peptide" evidence="1">
    <location>
        <begin position="1"/>
        <end position="26"/>
    </location>
</feature>
<organism evidence="4 5">
    <name type="scientific">Gemmatimonas groenlandica</name>
    <dbReference type="NCBI Taxonomy" id="2732249"/>
    <lineage>
        <taxon>Bacteria</taxon>
        <taxon>Pseudomonadati</taxon>
        <taxon>Gemmatimonadota</taxon>
        <taxon>Gemmatimonadia</taxon>
        <taxon>Gemmatimonadales</taxon>
        <taxon>Gemmatimonadaceae</taxon>
        <taxon>Gemmatimonas</taxon>
    </lineage>
</organism>
<dbReference type="InterPro" id="IPR050491">
    <property type="entry name" value="AmpC-like"/>
</dbReference>
<evidence type="ECO:0000259" key="2">
    <source>
        <dbReference type="Pfam" id="PF00144"/>
    </source>
</evidence>
<proteinExistence type="predicted"/>
<sequence length="1387" mass="149240">MSHRRRSFAATGVTLASTLLVSNVAAQTPSTPPTRSVAFTTTEGTWVSLDVTRDGRALVFELLGDIYRVSVDGGRAQPLIIGRAFQSQPRLSPDGSQLVFISDETGSDNVWIASTDGRNARAVTQLPRAGMQSPAWATDGRSIVVTVTDPHVTRTAELWRYDVASGQGTRLVPNGNGPAQPLVSSPAPGPYSAWPTPDGASLLFTAVTPRPYGSRNGATSALMRVPVSGGAAEPMVVEGLPAMKPMLSPDGSTLVYGTVREGKTGLRLRTLATGAERWLAYPVDRNQLEARASRDVLPNAAFSPDGRWLYAAFGGKIHRLGVQDGSDTAIPFSADVALEVTPTLHFPQRLATGPVRTRRVQQQTTAPNGYVAFSSLGRIWIADLTGAPRRLTATARAREFMPAWSPDSRWVAFVTWDETGGALWKARADGREAPVRLTTAPAWWADPAWTPDGRTIIASTAPLRATLMAPPGALPPDAQRAEVPATGGPVRITGPVPRPSAAAPTLGAPLPVPATPAASARTFEVSLPRATTTGTIVLRGATVITMRGTEVLRDADVIVTDGRIASVGARSATTTPAGKTVIDVTGKYIVPGFIDIHAHWGGAGALLQPESTNGFANLAMGITTIRDPQVTPDIFDIANLVEVDGVPSPRVFSTGPGIGAGTNFQSLDDARRLLRMYRDDYGTAYLKSYQTGTRQQRQWLVEAARELGLMPTTEGGADGKEDLTHIIDGFSGLEHAIPEAPIHDDIVQLMSRTGITNTPTLVVAFGGALPIYRLLAEERPHEDPRINRWFPDGALFQRTSTRLLWFPPEEFNEREAAAGAVAVLRAGGHIGLGGHGEVQGLSNHWEMGLLADGGMSPHEVLRVATIEGARAIGLDADLGSIESGKVADLVVLDANPLQSIRNSRAIAYVMKGGTLYRSSTLERVWPNPAPLVLPWSLRREMLPAAAAVDTLVRRTMETARIPGLAIAVVRRGELLVSRGFGVAELENRAPVTDATMFQSGSLAKQFTAAGVLSLVEEDKIALDSSVRRYLPEVPASWQPITIRHLLSHRGGVPDYTSDRFDYRKDYGDAELIAMASALPLEFPAGTRWNYSNTGYVLLGIIVTRVTGRPYDEFLRERIFTPAGMPTIRVITEADVVPNRAHGYLLTASGWEHAAWVAPRLNTTADGSMLVSLRDLIAWNEVVSTRRVLRPESWTLMLSASRLPSGRDYPYALGWFLGEAGGHPMQEHGGTWQGFVSQYTRFPDQDLAVMVLSNARAMAPATLAMQVAALYDSSLVPTRPPTAAIPDREPQATAAVQAILTRVAAGSLALDDFEVVRQTIFPRMRAALTATVQGKGPLTRLELLARRVVGDDVERQYFAWFGTQRFRVLVTLGPLGKLTGLRIAPEQP</sequence>
<dbReference type="SUPFAM" id="SSF82171">
    <property type="entry name" value="DPP6 N-terminal domain-like"/>
    <property type="match status" value="1"/>
</dbReference>
<reference evidence="4 5" key="1">
    <citation type="submission" date="2020-05" db="EMBL/GenBank/DDBJ databases">
        <title>Complete genome sequence of Gemmatimonas greenlandica TET16.</title>
        <authorList>
            <person name="Zeng Y."/>
        </authorList>
    </citation>
    <scope>NUCLEOTIDE SEQUENCE [LARGE SCALE GENOMIC DNA]</scope>
    <source>
        <strain evidence="4 5">TET16</strain>
    </source>
</reference>
<feature type="chain" id="PRO_5026762112" evidence="1">
    <location>
        <begin position="27"/>
        <end position="1387"/>
    </location>
</feature>
<dbReference type="PANTHER" id="PTHR46825">
    <property type="entry name" value="D-ALANYL-D-ALANINE-CARBOXYPEPTIDASE/ENDOPEPTIDASE AMPH"/>
    <property type="match status" value="1"/>
</dbReference>
<dbReference type="Pfam" id="PF01979">
    <property type="entry name" value="Amidohydro_1"/>
    <property type="match status" value="1"/>
</dbReference>
<keyword evidence="4" id="KW-0378">Hydrolase</keyword>
<keyword evidence="1" id="KW-0732">Signal</keyword>
<dbReference type="InterPro" id="IPR012338">
    <property type="entry name" value="Beta-lactam/transpept-like"/>
</dbReference>
<dbReference type="Gene3D" id="3.40.710.10">
    <property type="entry name" value="DD-peptidase/beta-lactamase superfamily"/>
    <property type="match status" value="1"/>
</dbReference>
<evidence type="ECO:0000259" key="3">
    <source>
        <dbReference type="Pfam" id="PF01979"/>
    </source>
</evidence>
<protein>
    <submittedName>
        <fullName evidence="4">Serine hydrolase</fullName>
    </submittedName>
</protein>
<dbReference type="Gene3D" id="2.140.10.30">
    <property type="entry name" value="Dipeptidylpeptidase IV, N-terminal domain"/>
    <property type="match status" value="1"/>
</dbReference>
<accession>A0A6M4IQJ6</accession>
<dbReference type="PANTHER" id="PTHR46825:SF9">
    <property type="entry name" value="BETA-LACTAMASE-RELATED DOMAIN-CONTAINING PROTEIN"/>
    <property type="match status" value="1"/>
</dbReference>
<dbReference type="Gene3D" id="3.20.20.140">
    <property type="entry name" value="Metal-dependent hydrolases"/>
    <property type="match status" value="2"/>
</dbReference>
<dbReference type="InterPro" id="IPR032466">
    <property type="entry name" value="Metal_Hydrolase"/>
</dbReference>
<dbReference type="Pfam" id="PF00144">
    <property type="entry name" value="Beta-lactamase"/>
    <property type="match status" value="1"/>
</dbReference>
<dbReference type="InterPro" id="IPR011059">
    <property type="entry name" value="Metal-dep_hydrolase_composite"/>
</dbReference>
<gene>
    <name evidence="4" type="ORF">HKW67_09645</name>
</gene>